<comment type="subcellular location">
    <subcellularLocation>
        <location evidence="7">Cytoplasm</location>
    </subcellularLocation>
</comment>
<dbReference type="EC" id="2.5.1.19" evidence="7"/>
<feature type="binding site" evidence="7">
    <location>
        <position position="331"/>
    </location>
    <ligand>
        <name>3-phosphoshikimate</name>
        <dbReference type="ChEBI" id="CHEBI:145989"/>
    </ligand>
</feature>
<dbReference type="CDD" id="cd01556">
    <property type="entry name" value="EPSP_synthase"/>
    <property type="match status" value="1"/>
</dbReference>
<feature type="binding site" evidence="7">
    <location>
        <position position="185"/>
    </location>
    <ligand>
        <name>3-phosphoshikimate</name>
        <dbReference type="ChEBI" id="CHEBI:145989"/>
    </ligand>
</feature>
<feature type="binding site" evidence="7">
    <location>
        <position position="212"/>
    </location>
    <ligand>
        <name>3-phosphoshikimate</name>
        <dbReference type="ChEBI" id="CHEBI:145989"/>
    </ligand>
</feature>
<dbReference type="EMBL" id="BIFS01000001">
    <property type="protein sequence ID" value="GCE20185.1"/>
    <property type="molecule type" value="Genomic_DNA"/>
</dbReference>
<feature type="binding site" evidence="7">
    <location>
        <position position="109"/>
    </location>
    <ligand>
        <name>phosphoenolpyruvate</name>
        <dbReference type="ChEBI" id="CHEBI:58702"/>
    </ligand>
</feature>
<feature type="binding site" evidence="7">
    <location>
        <position position="35"/>
    </location>
    <ligand>
        <name>phosphoenolpyruvate</name>
        <dbReference type="ChEBI" id="CHEBI:58702"/>
    </ligand>
</feature>
<dbReference type="AlphaFoldDB" id="A0A402AMB9"/>
<feature type="binding site" evidence="7">
    <location>
        <position position="35"/>
    </location>
    <ligand>
        <name>3-phosphoshikimate</name>
        <dbReference type="ChEBI" id="CHEBI:145989"/>
    </ligand>
</feature>
<evidence type="ECO:0000256" key="3">
    <source>
        <dbReference type="ARBA" id="ARBA00022605"/>
    </source>
</evidence>
<comment type="pathway">
    <text evidence="1 7">Metabolic intermediate biosynthesis; chorismate biosynthesis; chorismate from D-erythrose 4-phosphate and phosphoenolpyruvate: step 6/7.</text>
</comment>
<feature type="domain" description="Enolpyruvate transferase" evidence="8">
    <location>
        <begin position="30"/>
        <end position="441"/>
    </location>
</feature>
<feature type="binding site" evidence="7">
    <location>
        <position position="186"/>
    </location>
    <ligand>
        <name>3-phosphoshikimate</name>
        <dbReference type="ChEBI" id="CHEBI:145989"/>
    </ligand>
</feature>
<dbReference type="InterPro" id="IPR006264">
    <property type="entry name" value="EPSP_synthase"/>
</dbReference>
<feature type="active site" description="Proton acceptor" evidence="7">
    <location>
        <position position="331"/>
    </location>
</feature>
<evidence type="ECO:0000313" key="10">
    <source>
        <dbReference type="Proteomes" id="UP000287188"/>
    </source>
</evidence>
<feature type="binding site" evidence="7">
    <location>
        <position position="184"/>
    </location>
    <ligand>
        <name>3-phosphoshikimate</name>
        <dbReference type="ChEBI" id="CHEBI:145989"/>
    </ligand>
</feature>
<dbReference type="PROSITE" id="PS00104">
    <property type="entry name" value="EPSP_SYNTHASE_1"/>
    <property type="match status" value="1"/>
</dbReference>
<name>A0A402AMB9_9CHLR</name>
<comment type="function">
    <text evidence="7">Catalyzes the transfer of the enolpyruvyl moiety of phosphoenolpyruvate (PEP) to the 5-hydroxyl of shikimate-3-phosphate (S3P) to produce enolpyruvyl shikimate-3-phosphate and inorganic phosphate.</text>
</comment>
<dbReference type="PANTHER" id="PTHR21090:SF5">
    <property type="entry name" value="PENTAFUNCTIONAL AROM POLYPEPTIDE"/>
    <property type="match status" value="1"/>
</dbReference>
<feature type="binding site" evidence="7">
    <location>
        <position position="432"/>
    </location>
    <ligand>
        <name>phosphoenolpyruvate</name>
        <dbReference type="ChEBI" id="CHEBI:58702"/>
    </ligand>
</feature>
<dbReference type="PANTHER" id="PTHR21090">
    <property type="entry name" value="AROM/DEHYDROQUINATE SYNTHASE"/>
    <property type="match status" value="1"/>
</dbReference>
<keyword evidence="5 7" id="KW-0057">Aromatic amino acid biosynthesis</keyword>
<evidence type="ECO:0000256" key="6">
    <source>
        <dbReference type="ARBA" id="ARBA00044633"/>
    </source>
</evidence>
<feature type="binding site" evidence="7">
    <location>
        <position position="138"/>
    </location>
    <ligand>
        <name>phosphoenolpyruvate</name>
        <dbReference type="ChEBI" id="CHEBI:58702"/>
    </ligand>
</feature>
<comment type="caution">
    <text evidence="9">The sequence shown here is derived from an EMBL/GenBank/DDBJ whole genome shotgun (WGS) entry which is preliminary data.</text>
</comment>
<dbReference type="Gene3D" id="3.65.10.10">
    <property type="entry name" value="Enolpyruvate transferase domain"/>
    <property type="match status" value="2"/>
</dbReference>
<evidence type="ECO:0000256" key="7">
    <source>
        <dbReference type="HAMAP-Rule" id="MF_00210"/>
    </source>
</evidence>
<proteinExistence type="inferred from homology"/>
<reference evidence="10" key="1">
    <citation type="submission" date="2018-12" db="EMBL/GenBank/DDBJ databases">
        <title>Tengunoibacter tsumagoiensis gen. nov., sp. nov., Dictyobacter kobayashii sp. nov., D. alpinus sp. nov., and D. joshuensis sp. nov. and description of Dictyobacteraceae fam. nov. within the order Ktedonobacterales isolated from Tengu-no-mugimeshi.</title>
        <authorList>
            <person name="Wang C.M."/>
            <person name="Zheng Y."/>
            <person name="Sakai Y."/>
            <person name="Toyoda A."/>
            <person name="Minakuchi Y."/>
            <person name="Abe K."/>
            <person name="Yokota A."/>
            <person name="Yabe S."/>
        </authorList>
    </citation>
    <scope>NUCLEOTIDE SEQUENCE [LARGE SCALE GENOMIC DNA]</scope>
    <source>
        <strain evidence="10">Uno11</strain>
    </source>
</reference>
<gene>
    <name evidence="7 9" type="primary">aroA</name>
    <name evidence="9" type="ORF">KDK_39850</name>
</gene>
<sequence length="457" mass="49295">MLDLMNDKISEPLAQTVVIAPSNLLPAQPEVPSSKYYTLRYVLAASLAPGESRVVLPALSDDSDALFRGCRALGAELRWEDEQERVLLIRGTGRPRQTDPVTINVGNAGAVSRLLIGLGALLPDVTFVTDHPQSLGKRPNRELLDALTTLGVRCEGTGPDGCLPITLHGGNVSGGSVTVSGARSSQFLSALLFLAPLLPDGLEINVVDGLKSQPLVRTTLEVMQEAGIHIEYDDTLLHFSIAAGQHYQPREYHIPGDYPSAAALLAAYAASNDPSSRLSLSRLRPGDEVGEYLFETFQRMGADIQRVGDTITLRGGRRLQGFEIDGDPITDCIPVVVAAACFAEGETRIYNVESLHYKESDRINDLCTELRKAGCAVEPQQDAIIIQGRPQGVEGGVTVDGHNDHRLLMALAIVGLRSHHGLTLTGAEHIAKSYPHFFAELQRCGADIHPQVTREAL</sequence>
<dbReference type="GO" id="GO:0003866">
    <property type="term" value="F:3-phosphoshikimate 1-carboxyvinyltransferase activity"/>
    <property type="evidence" value="ECO:0007669"/>
    <property type="project" value="UniProtKB-UniRule"/>
</dbReference>
<dbReference type="GO" id="GO:0005737">
    <property type="term" value="C:cytoplasm"/>
    <property type="evidence" value="ECO:0007669"/>
    <property type="project" value="UniProtKB-SubCell"/>
</dbReference>
<comment type="catalytic activity">
    <reaction evidence="6">
        <text>3-phosphoshikimate + phosphoenolpyruvate = 5-O-(1-carboxyvinyl)-3-phosphoshikimate + phosphate</text>
        <dbReference type="Rhea" id="RHEA:21256"/>
        <dbReference type="ChEBI" id="CHEBI:43474"/>
        <dbReference type="ChEBI" id="CHEBI:57701"/>
        <dbReference type="ChEBI" id="CHEBI:58702"/>
        <dbReference type="ChEBI" id="CHEBI:145989"/>
        <dbReference type="EC" id="2.5.1.19"/>
    </reaction>
    <physiologicalReaction direction="left-to-right" evidence="6">
        <dbReference type="Rhea" id="RHEA:21257"/>
    </physiologicalReaction>
</comment>
<comment type="similarity">
    <text evidence="2 7">Belongs to the EPSP synthase family.</text>
</comment>
<organism evidence="9 10">
    <name type="scientific">Dictyobacter kobayashii</name>
    <dbReference type="NCBI Taxonomy" id="2014872"/>
    <lineage>
        <taxon>Bacteria</taxon>
        <taxon>Bacillati</taxon>
        <taxon>Chloroflexota</taxon>
        <taxon>Ktedonobacteria</taxon>
        <taxon>Ktedonobacterales</taxon>
        <taxon>Dictyobacteraceae</taxon>
        <taxon>Dictyobacter</taxon>
    </lineage>
</organism>
<keyword evidence="4 7" id="KW-0808">Transferase</keyword>
<evidence type="ECO:0000256" key="2">
    <source>
        <dbReference type="ARBA" id="ARBA00009948"/>
    </source>
</evidence>
<evidence type="ECO:0000256" key="5">
    <source>
        <dbReference type="ARBA" id="ARBA00023141"/>
    </source>
</evidence>
<dbReference type="InterPro" id="IPR001986">
    <property type="entry name" value="Enolpyruvate_Tfrase_dom"/>
</dbReference>
<feature type="binding site" evidence="7">
    <location>
        <position position="406"/>
    </location>
    <ligand>
        <name>phosphoenolpyruvate</name>
        <dbReference type="ChEBI" id="CHEBI:58702"/>
    </ligand>
</feature>
<dbReference type="GO" id="GO:0009423">
    <property type="term" value="P:chorismate biosynthetic process"/>
    <property type="evidence" value="ECO:0007669"/>
    <property type="project" value="UniProtKB-UniRule"/>
</dbReference>
<dbReference type="InterPro" id="IPR013792">
    <property type="entry name" value="RNA3'P_cycl/enolpyr_Trfase_a/b"/>
</dbReference>
<dbReference type="GO" id="GO:0008652">
    <property type="term" value="P:amino acid biosynthetic process"/>
    <property type="evidence" value="ECO:0007669"/>
    <property type="project" value="UniProtKB-KW"/>
</dbReference>
<evidence type="ECO:0000256" key="4">
    <source>
        <dbReference type="ARBA" id="ARBA00022679"/>
    </source>
</evidence>
<evidence type="ECO:0000259" key="8">
    <source>
        <dbReference type="Pfam" id="PF00275"/>
    </source>
</evidence>
<evidence type="ECO:0000313" key="9">
    <source>
        <dbReference type="EMBL" id="GCE20185.1"/>
    </source>
</evidence>
<accession>A0A402AMB9</accession>
<keyword evidence="10" id="KW-1185">Reference proteome</keyword>
<dbReference type="SUPFAM" id="SSF55205">
    <property type="entry name" value="EPT/RTPC-like"/>
    <property type="match status" value="1"/>
</dbReference>
<comment type="subunit">
    <text evidence="7">Monomer.</text>
</comment>
<dbReference type="HAMAP" id="MF_00210">
    <property type="entry name" value="EPSP_synth"/>
    <property type="match status" value="1"/>
</dbReference>
<dbReference type="GO" id="GO:0009073">
    <property type="term" value="P:aromatic amino acid family biosynthetic process"/>
    <property type="evidence" value="ECO:0007669"/>
    <property type="project" value="UniProtKB-KW"/>
</dbReference>
<keyword evidence="7" id="KW-0963">Cytoplasm</keyword>
<dbReference type="UniPathway" id="UPA00053">
    <property type="reaction ID" value="UER00089"/>
</dbReference>
<dbReference type="InterPro" id="IPR036968">
    <property type="entry name" value="Enolpyruvate_Tfrase_sf"/>
</dbReference>
<dbReference type="InterPro" id="IPR023193">
    <property type="entry name" value="EPSP_synthase_CS"/>
</dbReference>
<evidence type="ECO:0000256" key="1">
    <source>
        <dbReference type="ARBA" id="ARBA00004811"/>
    </source>
</evidence>
<dbReference type="NCBIfam" id="TIGR01356">
    <property type="entry name" value="aroA"/>
    <property type="match status" value="1"/>
</dbReference>
<comment type="caution">
    <text evidence="7">Lacks conserved residue(s) required for the propagation of feature annotation.</text>
</comment>
<dbReference type="Proteomes" id="UP000287188">
    <property type="component" value="Unassembled WGS sequence"/>
</dbReference>
<feature type="binding site" evidence="7">
    <location>
        <position position="358"/>
    </location>
    <ligand>
        <name>3-phosphoshikimate</name>
        <dbReference type="ChEBI" id="CHEBI:145989"/>
    </ligand>
</feature>
<feature type="binding site" evidence="7">
    <location>
        <position position="362"/>
    </location>
    <ligand>
        <name>phosphoenolpyruvate</name>
        <dbReference type="ChEBI" id="CHEBI:58702"/>
    </ligand>
</feature>
<keyword evidence="3 7" id="KW-0028">Amino-acid biosynthesis</keyword>
<dbReference type="PIRSF" id="PIRSF000505">
    <property type="entry name" value="EPSPS"/>
    <property type="match status" value="1"/>
</dbReference>
<feature type="binding site" evidence="7">
    <location>
        <position position="40"/>
    </location>
    <ligand>
        <name>3-phosphoshikimate</name>
        <dbReference type="ChEBI" id="CHEBI:145989"/>
    </ligand>
</feature>
<feature type="binding site" evidence="7">
    <location>
        <position position="186"/>
    </location>
    <ligand>
        <name>phosphoenolpyruvate</name>
        <dbReference type="ChEBI" id="CHEBI:58702"/>
    </ligand>
</feature>
<protein>
    <recommendedName>
        <fullName evidence="7">3-phosphoshikimate 1-carboxyvinyltransferase</fullName>
        <ecNumber evidence="7">2.5.1.19</ecNumber>
    </recommendedName>
    <alternativeName>
        <fullName evidence="7">5-enolpyruvylshikimate-3-phosphate synthase</fullName>
        <shortName evidence="7">EPSP synthase</shortName>
        <shortName evidence="7">EPSPS</shortName>
    </alternativeName>
</protein>
<dbReference type="Pfam" id="PF00275">
    <property type="entry name" value="EPSP_synthase"/>
    <property type="match status" value="1"/>
</dbReference>